<name>A0ABT3IMM4_9BACT</name>
<gene>
    <name evidence="2" type="ORF">OL497_15040</name>
</gene>
<dbReference type="RefSeq" id="WP_264731384.1">
    <property type="nucleotide sequence ID" value="NZ_JAPDNR010000001.1"/>
</dbReference>
<reference evidence="2 3" key="1">
    <citation type="submission" date="2022-10" db="EMBL/GenBank/DDBJ databases">
        <title>Chitinophaga nivalis PC15 sp. nov., isolated from Pyeongchang county, South Korea.</title>
        <authorList>
            <person name="Trinh H.N."/>
        </authorList>
    </citation>
    <scope>NUCLEOTIDE SEQUENCE [LARGE SCALE GENOMIC DNA]</scope>
    <source>
        <strain evidence="2 3">PC14</strain>
    </source>
</reference>
<keyword evidence="1" id="KW-0812">Transmembrane</keyword>
<evidence type="ECO:0000313" key="3">
    <source>
        <dbReference type="Proteomes" id="UP001207742"/>
    </source>
</evidence>
<dbReference type="EMBL" id="JAPDNS010000001">
    <property type="protein sequence ID" value="MCW3485223.1"/>
    <property type="molecule type" value="Genomic_DNA"/>
</dbReference>
<keyword evidence="1" id="KW-0472">Membrane</keyword>
<sequence length="215" mass="24175">MKLLNRAVLLVTAAMFISPIRLYATIAMVFIPWIGLILACSSKGRITIDVQRRRPTVLLAIGIPAMAMLFLPKTGYLYHLAYFWLPFTGIILCMAFALAFIAFKGGIDRRRNEVKFIIGVYAVLLPLYATNAVLQCNARFDRSQPIYYTTTVLQKSQASGKASGHYFTLSPWLPTITEETIDVSASMYQQTAENSQLRVCHRAGWLGIPWYTVQP</sequence>
<proteinExistence type="predicted"/>
<keyword evidence="1" id="KW-1133">Transmembrane helix</keyword>
<accession>A0ABT3IMM4</accession>
<dbReference type="Proteomes" id="UP001207742">
    <property type="component" value="Unassembled WGS sequence"/>
</dbReference>
<feature type="transmembrane region" description="Helical" evidence="1">
    <location>
        <begin position="83"/>
        <end position="103"/>
    </location>
</feature>
<organism evidence="2 3">
    <name type="scientific">Chitinophaga nivalis</name>
    <dbReference type="NCBI Taxonomy" id="2991709"/>
    <lineage>
        <taxon>Bacteria</taxon>
        <taxon>Pseudomonadati</taxon>
        <taxon>Bacteroidota</taxon>
        <taxon>Chitinophagia</taxon>
        <taxon>Chitinophagales</taxon>
        <taxon>Chitinophagaceae</taxon>
        <taxon>Chitinophaga</taxon>
    </lineage>
</organism>
<evidence type="ECO:0000313" key="2">
    <source>
        <dbReference type="EMBL" id="MCW3485223.1"/>
    </source>
</evidence>
<comment type="caution">
    <text evidence="2">The sequence shown here is derived from an EMBL/GenBank/DDBJ whole genome shotgun (WGS) entry which is preliminary data.</text>
</comment>
<protein>
    <submittedName>
        <fullName evidence="2">Uncharacterized protein</fullName>
    </submittedName>
</protein>
<feature type="transmembrane region" description="Helical" evidence="1">
    <location>
        <begin position="20"/>
        <end position="41"/>
    </location>
</feature>
<feature type="transmembrane region" description="Helical" evidence="1">
    <location>
        <begin position="53"/>
        <end position="71"/>
    </location>
</feature>
<evidence type="ECO:0000256" key="1">
    <source>
        <dbReference type="SAM" id="Phobius"/>
    </source>
</evidence>
<feature type="transmembrane region" description="Helical" evidence="1">
    <location>
        <begin position="115"/>
        <end position="134"/>
    </location>
</feature>
<keyword evidence="3" id="KW-1185">Reference proteome</keyword>